<reference evidence="2" key="2">
    <citation type="submission" date="2017-06" db="EMBL/GenBank/DDBJ databases">
        <title>WGS assembly of Brachypodium distachyon.</title>
        <authorList>
            <consortium name="The International Brachypodium Initiative"/>
            <person name="Lucas S."/>
            <person name="Harmon-Smith M."/>
            <person name="Lail K."/>
            <person name="Tice H."/>
            <person name="Grimwood J."/>
            <person name="Bruce D."/>
            <person name="Barry K."/>
            <person name="Shu S."/>
            <person name="Lindquist E."/>
            <person name="Wang M."/>
            <person name="Pitluck S."/>
            <person name="Vogel J.P."/>
            <person name="Garvin D.F."/>
            <person name="Mockler T.C."/>
            <person name="Schmutz J."/>
            <person name="Rokhsar D."/>
            <person name="Bevan M.W."/>
        </authorList>
    </citation>
    <scope>NUCLEOTIDE SEQUENCE</scope>
    <source>
        <strain evidence="2">Bd21</strain>
    </source>
</reference>
<feature type="region of interest" description="Disordered" evidence="1">
    <location>
        <begin position="217"/>
        <end position="282"/>
    </location>
</feature>
<gene>
    <name evidence="2" type="ORF">BRADI_3g23078v3</name>
</gene>
<dbReference type="OrthoDB" id="685425at2759"/>
<reference evidence="2 3" key="1">
    <citation type="journal article" date="2010" name="Nature">
        <title>Genome sequencing and analysis of the model grass Brachypodium distachyon.</title>
        <authorList>
            <consortium name="International Brachypodium Initiative"/>
        </authorList>
    </citation>
    <scope>NUCLEOTIDE SEQUENCE [LARGE SCALE GENOMIC DNA]</scope>
    <source>
        <strain evidence="2 3">Bd21</strain>
    </source>
</reference>
<dbReference type="InParanoid" id="A0A2K2CYZ3"/>
<proteinExistence type="predicted"/>
<reference evidence="3" key="3">
    <citation type="submission" date="2018-08" db="UniProtKB">
        <authorList>
            <consortium name="EnsemblPlants"/>
        </authorList>
    </citation>
    <scope>IDENTIFICATION</scope>
    <source>
        <strain evidence="3">cv. Bd21</strain>
    </source>
</reference>
<sequence length="282" mass="30913">MFMIQRQGKEAIGCVDIKTQAYAKFFNLRARESSSRWKSRWFYVMDVPAEGRGFSLPEFSATASVKKTTAWSHKLGGTEGEEAETLLAQVLSLMETPQLKVTGIHIIAAFIRRRIQSLQARAHPMWAYQGVRDPTQISIVEFRLTEGPDNEPSSASPLAKKRGREDDNPSVQTRPTGSRDPNVEPSVSVPAFKRTKSDGLVAARRFSLLARFDRASHTGGSVKGKKAPETQSTVQDSKGSDLPTKEKAAHAEGTSAANPSETSRRSRLDESTIPQATTPAPS</sequence>
<evidence type="ECO:0000313" key="4">
    <source>
        <dbReference type="Proteomes" id="UP000008810"/>
    </source>
</evidence>
<dbReference type="PANTHER" id="PTHR33026">
    <property type="entry name" value="OS06G0360600 PROTEIN"/>
    <property type="match status" value="1"/>
</dbReference>
<protein>
    <submittedName>
        <fullName evidence="2 3">Uncharacterized protein</fullName>
    </submittedName>
</protein>
<name>A0A2K2CYZ3_BRADI</name>
<evidence type="ECO:0000313" key="3">
    <source>
        <dbReference type="EnsemblPlants" id="PNT67241"/>
    </source>
</evidence>
<dbReference type="EnsemblPlants" id="PNT67241">
    <property type="protein sequence ID" value="PNT67241"/>
    <property type="gene ID" value="BRADI_3g23078v3"/>
</dbReference>
<keyword evidence="4" id="KW-1185">Reference proteome</keyword>
<dbReference type="AlphaFoldDB" id="A0A2K2CYZ3"/>
<dbReference type="PANTHER" id="PTHR33026:SF7">
    <property type="entry name" value="OS03G0100275 PROTEIN"/>
    <property type="match status" value="1"/>
</dbReference>
<feature type="compositionally biased region" description="Polar residues" evidence="1">
    <location>
        <begin position="272"/>
        <end position="282"/>
    </location>
</feature>
<evidence type="ECO:0000313" key="2">
    <source>
        <dbReference type="EMBL" id="PNT67241.1"/>
    </source>
</evidence>
<feature type="region of interest" description="Disordered" evidence="1">
    <location>
        <begin position="143"/>
        <end position="191"/>
    </location>
</feature>
<dbReference type="Proteomes" id="UP000008810">
    <property type="component" value="Chromosome 3"/>
</dbReference>
<accession>A0A2K2CYZ3</accession>
<evidence type="ECO:0000256" key="1">
    <source>
        <dbReference type="SAM" id="MobiDB-lite"/>
    </source>
</evidence>
<organism evidence="2">
    <name type="scientific">Brachypodium distachyon</name>
    <name type="common">Purple false brome</name>
    <name type="synonym">Trachynia distachya</name>
    <dbReference type="NCBI Taxonomy" id="15368"/>
    <lineage>
        <taxon>Eukaryota</taxon>
        <taxon>Viridiplantae</taxon>
        <taxon>Streptophyta</taxon>
        <taxon>Embryophyta</taxon>
        <taxon>Tracheophyta</taxon>
        <taxon>Spermatophyta</taxon>
        <taxon>Magnoliopsida</taxon>
        <taxon>Liliopsida</taxon>
        <taxon>Poales</taxon>
        <taxon>Poaceae</taxon>
        <taxon>BOP clade</taxon>
        <taxon>Pooideae</taxon>
        <taxon>Stipodae</taxon>
        <taxon>Brachypodieae</taxon>
        <taxon>Brachypodium</taxon>
    </lineage>
</organism>
<dbReference type="Gramene" id="PNT67241">
    <property type="protein sequence ID" value="PNT67241"/>
    <property type="gene ID" value="BRADI_3g23078v3"/>
</dbReference>
<dbReference type="EMBL" id="CM000882">
    <property type="protein sequence ID" value="PNT67241.1"/>
    <property type="molecule type" value="Genomic_DNA"/>
</dbReference>